<feature type="compositionally biased region" description="Basic and acidic residues" evidence="1">
    <location>
        <begin position="431"/>
        <end position="445"/>
    </location>
</feature>
<reference evidence="4" key="1">
    <citation type="submission" date="2016-10" db="EMBL/GenBank/DDBJ databases">
        <authorList>
            <person name="Varghese N."/>
            <person name="Submissions S."/>
        </authorList>
    </citation>
    <scope>NUCLEOTIDE SEQUENCE [LARGE SCALE GENOMIC DNA]</scope>
    <source>
        <strain evidence="4">CGMCC 1.10369</strain>
    </source>
</reference>
<feature type="transmembrane region" description="Helical" evidence="2">
    <location>
        <begin position="62"/>
        <end position="93"/>
    </location>
</feature>
<evidence type="ECO:0000313" key="4">
    <source>
        <dbReference type="Proteomes" id="UP000198778"/>
    </source>
</evidence>
<keyword evidence="2" id="KW-0472">Membrane</keyword>
<accession>A0A1H0JQC0</accession>
<feature type="transmembrane region" description="Helical" evidence="2">
    <location>
        <begin position="12"/>
        <end position="33"/>
    </location>
</feature>
<evidence type="ECO:0000256" key="2">
    <source>
        <dbReference type="SAM" id="Phobius"/>
    </source>
</evidence>
<dbReference type="SUPFAM" id="SSF50156">
    <property type="entry name" value="PDZ domain-like"/>
    <property type="match status" value="1"/>
</dbReference>
<sequence length="445" mass="49576">MGDILIEILLGIGRLFLHPLTYIFVAALLWFHISRVKRERKDFHTRVHDVVSTILTPIPKGLIVGVIVSAAVILIGIELPYAIIPLITLIWLVQMPFRQMRWYSLTVTLSVILLLLPFLPAGGTGVAFVDGWLSDLNEVNLLSLGTLLVLLLIAESVLVLLDGAAQSSPALRKSPRGKIVGEHIVSRAWILPVALLFPAGSLSSIDWWPLMGWNSETFGLMLLPFMLGFQTKVQSYYPEEAASMLGRRMMLLAVASAGLLAASFYFSGVIYFVAAFVLIGREWICVAFDIGDKRRTRLFTARENGLTVVDILPKSTAEKMDIRTGETIVKVNGRKVETQREFYDGLQQNSAFAKLEVIDHAGEKRFAQASVYENDHYLIGCLFVPDDEGVNLSLKGLRSSVVVHEDRRNVRDLEQKALAGKKEPVPQLEAPEERKEIKEEAESLK</sequence>
<feature type="compositionally biased region" description="Basic and acidic residues" evidence="1">
    <location>
        <begin position="414"/>
        <end position="424"/>
    </location>
</feature>
<feature type="transmembrane region" description="Helical" evidence="2">
    <location>
        <begin position="141"/>
        <end position="163"/>
    </location>
</feature>
<feature type="region of interest" description="Disordered" evidence="1">
    <location>
        <begin position="414"/>
        <end position="445"/>
    </location>
</feature>
<dbReference type="STRING" id="745820.SAMN04488053_11455"/>
<evidence type="ECO:0008006" key="5">
    <source>
        <dbReference type="Google" id="ProtNLM"/>
    </source>
</evidence>
<proteinExistence type="predicted"/>
<gene>
    <name evidence="3" type="ORF">SAMN04488053_11455</name>
</gene>
<protein>
    <recommendedName>
        <fullName evidence="5">PDZ domain-containing protein</fullName>
    </recommendedName>
</protein>
<feature type="transmembrane region" description="Helical" evidence="2">
    <location>
        <begin position="250"/>
        <end position="279"/>
    </location>
</feature>
<dbReference type="OrthoDB" id="198399at2"/>
<dbReference type="InterPro" id="IPR036034">
    <property type="entry name" value="PDZ_sf"/>
</dbReference>
<dbReference type="EMBL" id="FNIL01000014">
    <property type="protein sequence ID" value="SDO46015.1"/>
    <property type="molecule type" value="Genomic_DNA"/>
</dbReference>
<dbReference type="RefSeq" id="WP_139148971.1">
    <property type="nucleotide sequence ID" value="NZ_FNIL01000014.1"/>
</dbReference>
<evidence type="ECO:0000256" key="1">
    <source>
        <dbReference type="SAM" id="MobiDB-lite"/>
    </source>
</evidence>
<keyword evidence="2" id="KW-0812">Transmembrane</keyword>
<organism evidence="3 4">
    <name type="scientific">Alkalicoccus daliensis</name>
    <dbReference type="NCBI Taxonomy" id="745820"/>
    <lineage>
        <taxon>Bacteria</taxon>
        <taxon>Bacillati</taxon>
        <taxon>Bacillota</taxon>
        <taxon>Bacilli</taxon>
        <taxon>Bacillales</taxon>
        <taxon>Bacillaceae</taxon>
        <taxon>Alkalicoccus</taxon>
    </lineage>
</organism>
<feature type="transmembrane region" description="Helical" evidence="2">
    <location>
        <begin position="105"/>
        <end position="129"/>
    </location>
</feature>
<name>A0A1H0JQC0_9BACI</name>
<dbReference type="AlphaFoldDB" id="A0A1H0JQC0"/>
<dbReference type="Proteomes" id="UP000198778">
    <property type="component" value="Unassembled WGS sequence"/>
</dbReference>
<evidence type="ECO:0000313" key="3">
    <source>
        <dbReference type="EMBL" id="SDO46015.1"/>
    </source>
</evidence>
<keyword evidence="4" id="KW-1185">Reference proteome</keyword>
<keyword evidence="2" id="KW-1133">Transmembrane helix</keyword>
<dbReference type="Gene3D" id="2.30.42.10">
    <property type="match status" value="1"/>
</dbReference>